<accession>A0AAU7JHF1</accession>
<organism evidence="8">
    <name type="scientific">Alsobacter sp. KACC 23698</name>
    <dbReference type="NCBI Taxonomy" id="3149229"/>
    <lineage>
        <taxon>Bacteria</taxon>
        <taxon>Pseudomonadati</taxon>
        <taxon>Pseudomonadota</taxon>
        <taxon>Alphaproteobacteria</taxon>
        <taxon>Hyphomicrobiales</taxon>
        <taxon>Alsobacteraceae</taxon>
        <taxon>Alsobacter</taxon>
    </lineage>
</organism>
<dbReference type="EMBL" id="CP157484">
    <property type="protein sequence ID" value="XBO39823.1"/>
    <property type="molecule type" value="Genomic_DNA"/>
</dbReference>
<sequence>MLEAPVLPVLAQLAWPNVLIMLAQASSGLIETWWIAKLGTDALAGMALVFPAVMLMTTISAGALGGGISSAVARTLGAGRRDDADALVLHAVVINLVLGLTFSAVFLLFGRSIYGLLGGSGGELEAALVYSNTVFTGNVFLWLMNGLASVIRGTGNMIFPAAVICVGVELLIPISPLLIFGFGPIPAFGVAGGGIALVIYYAAGTAALAWHVLSGRNAVSWRMGRLRVAQLASILRVGALSALQSIQTNFIIAGATALVAAHAGVQAVAGFGTGVRLEYLLIPLIFGIGAPMVAMVGTNIGAGDRARALHIAMAGACMAFVVTETIGAAAALSPEAWLRLFSADAAMIEAGSAYLRIVGPFYGFFGLGLALYFASQGAGQLLWPLIAGLVRLVVALGVGWLALRLTGSLSAFFAVLSLALVLYGATVFWAVRRGAWLEGKV</sequence>
<dbReference type="GO" id="GO:0005886">
    <property type="term" value="C:plasma membrane"/>
    <property type="evidence" value="ECO:0007669"/>
    <property type="project" value="UniProtKB-SubCell"/>
</dbReference>
<dbReference type="RefSeq" id="WP_406856674.1">
    <property type="nucleotide sequence ID" value="NZ_CP157484.1"/>
</dbReference>
<protein>
    <submittedName>
        <fullName evidence="8">MATE family efflux transporter</fullName>
    </submittedName>
</protein>
<gene>
    <name evidence="8" type="ORF">ABEG18_03300</name>
</gene>
<feature type="transmembrane region" description="Helical" evidence="7">
    <location>
        <begin position="158"/>
        <end position="182"/>
    </location>
</feature>
<dbReference type="PIRSF" id="PIRSF006603">
    <property type="entry name" value="DinF"/>
    <property type="match status" value="1"/>
</dbReference>
<keyword evidence="2" id="KW-0813">Transport</keyword>
<dbReference type="AlphaFoldDB" id="A0AAU7JHF1"/>
<feature type="transmembrane region" description="Helical" evidence="7">
    <location>
        <begin position="43"/>
        <end position="66"/>
    </location>
</feature>
<dbReference type="PANTHER" id="PTHR43549:SF3">
    <property type="entry name" value="MULTIDRUG RESISTANCE PROTEIN YPNP-RELATED"/>
    <property type="match status" value="1"/>
</dbReference>
<evidence type="ECO:0000313" key="8">
    <source>
        <dbReference type="EMBL" id="XBO39823.1"/>
    </source>
</evidence>
<name>A0AAU7JHF1_9HYPH</name>
<dbReference type="Pfam" id="PF01554">
    <property type="entry name" value="MatE"/>
    <property type="match status" value="2"/>
</dbReference>
<evidence type="ECO:0000256" key="7">
    <source>
        <dbReference type="SAM" id="Phobius"/>
    </source>
</evidence>
<feature type="transmembrane region" description="Helical" evidence="7">
    <location>
        <begin position="381"/>
        <end position="403"/>
    </location>
</feature>
<feature type="transmembrane region" description="Helical" evidence="7">
    <location>
        <begin position="279"/>
        <end position="297"/>
    </location>
</feature>
<proteinExistence type="predicted"/>
<dbReference type="PANTHER" id="PTHR43549">
    <property type="entry name" value="MULTIDRUG RESISTANCE PROTEIN YPNP-RELATED"/>
    <property type="match status" value="1"/>
</dbReference>
<evidence type="ECO:0000256" key="4">
    <source>
        <dbReference type="ARBA" id="ARBA00022692"/>
    </source>
</evidence>
<feature type="transmembrane region" description="Helical" evidence="7">
    <location>
        <begin position="87"/>
        <end position="109"/>
    </location>
</feature>
<dbReference type="GO" id="GO:0042910">
    <property type="term" value="F:xenobiotic transmembrane transporter activity"/>
    <property type="evidence" value="ECO:0007669"/>
    <property type="project" value="InterPro"/>
</dbReference>
<evidence type="ECO:0000256" key="6">
    <source>
        <dbReference type="ARBA" id="ARBA00023136"/>
    </source>
</evidence>
<evidence type="ECO:0000256" key="2">
    <source>
        <dbReference type="ARBA" id="ARBA00022448"/>
    </source>
</evidence>
<evidence type="ECO:0000256" key="5">
    <source>
        <dbReference type="ARBA" id="ARBA00022989"/>
    </source>
</evidence>
<keyword evidence="5 7" id="KW-1133">Transmembrane helix</keyword>
<dbReference type="InterPro" id="IPR002528">
    <property type="entry name" value="MATE_fam"/>
</dbReference>
<dbReference type="InterPro" id="IPR052031">
    <property type="entry name" value="Membrane_Transporter-Flippase"/>
</dbReference>
<keyword evidence="4 7" id="KW-0812">Transmembrane</keyword>
<dbReference type="GO" id="GO:0015297">
    <property type="term" value="F:antiporter activity"/>
    <property type="evidence" value="ECO:0007669"/>
    <property type="project" value="InterPro"/>
</dbReference>
<evidence type="ECO:0000256" key="3">
    <source>
        <dbReference type="ARBA" id="ARBA00022475"/>
    </source>
</evidence>
<feature type="transmembrane region" description="Helical" evidence="7">
    <location>
        <begin position="409"/>
        <end position="431"/>
    </location>
</feature>
<reference evidence="8" key="1">
    <citation type="submission" date="2024-05" db="EMBL/GenBank/DDBJ databases">
        <authorList>
            <person name="Kim S."/>
            <person name="Heo J."/>
            <person name="Choi H."/>
            <person name="Choi Y."/>
            <person name="Kwon S.-W."/>
            <person name="Kim Y."/>
        </authorList>
    </citation>
    <scope>NUCLEOTIDE SEQUENCE</scope>
    <source>
        <strain evidence="8">KACC 23698</strain>
    </source>
</reference>
<dbReference type="InterPro" id="IPR048279">
    <property type="entry name" value="MdtK-like"/>
</dbReference>
<feature type="transmembrane region" description="Helical" evidence="7">
    <location>
        <begin position="129"/>
        <end position="151"/>
    </location>
</feature>
<feature type="transmembrane region" description="Helical" evidence="7">
    <location>
        <begin position="353"/>
        <end position="374"/>
    </location>
</feature>
<evidence type="ECO:0000256" key="1">
    <source>
        <dbReference type="ARBA" id="ARBA00004429"/>
    </source>
</evidence>
<feature type="transmembrane region" description="Helical" evidence="7">
    <location>
        <begin position="309"/>
        <end position="333"/>
    </location>
</feature>
<keyword evidence="6 7" id="KW-0472">Membrane</keyword>
<keyword evidence="3" id="KW-1003">Cell membrane</keyword>
<comment type="subcellular location">
    <subcellularLocation>
        <location evidence="1">Cell inner membrane</location>
        <topology evidence="1">Multi-pass membrane protein</topology>
    </subcellularLocation>
</comment>
<feature type="transmembrane region" description="Helical" evidence="7">
    <location>
        <begin position="188"/>
        <end position="213"/>
    </location>
</feature>